<keyword evidence="3" id="KW-1185">Reference proteome</keyword>
<dbReference type="Proteomes" id="UP001341281">
    <property type="component" value="Chromosome 10"/>
</dbReference>
<evidence type="ECO:0000313" key="3">
    <source>
        <dbReference type="Proteomes" id="UP001341281"/>
    </source>
</evidence>
<sequence>KTARVQGLGCTATGDADGERIVYSLLIRSGVRPLPFPLSIVHPPTNSPCLGLRGERKKGWGERERGQVGDEKRTAQQQEAEEKEEDALEGASQSPHRRKQASNQACIWIRQAGRQAASRRGYASCSVSHHRRRVEGDPSWPGLGGRFLLPLVRGGKKVCVPVLA</sequence>
<feature type="region of interest" description="Disordered" evidence="1">
    <location>
        <begin position="43"/>
        <end position="102"/>
    </location>
</feature>
<feature type="compositionally biased region" description="Acidic residues" evidence="1">
    <location>
        <begin position="79"/>
        <end position="88"/>
    </location>
</feature>
<accession>A0AAQ3UWH5</accession>
<feature type="non-terminal residue" evidence="2">
    <location>
        <position position="1"/>
    </location>
</feature>
<protein>
    <submittedName>
        <fullName evidence="2">Uncharacterized protein</fullName>
    </submittedName>
</protein>
<feature type="compositionally biased region" description="Basic and acidic residues" evidence="1">
    <location>
        <begin position="53"/>
        <end position="74"/>
    </location>
</feature>
<name>A0AAQ3UWH5_PASNO</name>
<organism evidence="2 3">
    <name type="scientific">Paspalum notatum var. saurae</name>
    <dbReference type="NCBI Taxonomy" id="547442"/>
    <lineage>
        <taxon>Eukaryota</taxon>
        <taxon>Viridiplantae</taxon>
        <taxon>Streptophyta</taxon>
        <taxon>Embryophyta</taxon>
        <taxon>Tracheophyta</taxon>
        <taxon>Spermatophyta</taxon>
        <taxon>Magnoliopsida</taxon>
        <taxon>Liliopsida</taxon>
        <taxon>Poales</taxon>
        <taxon>Poaceae</taxon>
        <taxon>PACMAD clade</taxon>
        <taxon>Panicoideae</taxon>
        <taxon>Andropogonodae</taxon>
        <taxon>Paspaleae</taxon>
        <taxon>Paspalinae</taxon>
        <taxon>Paspalum</taxon>
    </lineage>
</organism>
<dbReference type="AlphaFoldDB" id="A0AAQ3UWH5"/>
<evidence type="ECO:0000313" key="2">
    <source>
        <dbReference type="EMBL" id="WVZ99571.1"/>
    </source>
</evidence>
<reference evidence="2 3" key="1">
    <citation type="submission" date="2024-02" db="EMBL/GenBank/DDBJ databases">
        <title>High-quality chromosome-scale genome assembly of Pensacola bahiagrass (Paspalum notatum Flugge var. saurae).</title>
        <authorList>
            <person name="Vega J.M."/>
            <person name="Podio M."/>
            <person name="Orjuela J."/>
            <person name="Siena L.A."/>
            <person name="Pessino S.C."/>
            <person name="Combes M.C."/>
            <person name="Mariac C."/>
            <person name="Albertini E."/>
            <person name="Pupilli F."/>
            <person name="Ortiz J.P.A."/>
            <person name="Leblanc O."/>
        </authorList>
    </citation>
    <scope>NUCLEOTIDE SEQUENCE [LARGE SCALE GENOMIC DNA]</scope>
    <source>
        <strain evidence="2">R1</strain>
        <tissue evidence="2">Leaf</tissue>
    </source>
</reference>
<dbReference type="EMBL" id="CP144754">
    <property type="protein sequence ID" value="WVZ99571.1"/>
    <property type="molecule type" value="Genomic_DNA"/>
</dbReference>
<gene>
    <name evidence="2" type="ORF">U9M48_044843</name>
</gene>
<evidence type="ECO:0000256" key="1">
    <source>
        <dbReference type="SAM" id="MobiDB-lite"/>
    </source>
</evidence>
<proteinExistence type="predicted"/>